<gene>
    <name evidence="1" type="ORF">DPMN_145469</name>
</gene>
<reference evidence="1" key="2">
    <citation type="submission" date="2020-11" db="EMBL/GenBank/DDBJ databases">
        <authorList>
            <person name="McCartney M.A."/>
            <person name="Auch B."/>
            <person name="Kono T."/>
            <person name="Mallez S."/>
            <person name="Becker A."/>
            <person name="Gohl D.M."/>
            <person name="Silverstein K.A.T."/>
            <person name="Koren S."/>
            <person name="Bechman K.B."/>
            <person name="Herman A."/>
            <person name="Abrahante J.E."/>
            <person name="Garbe J."/>
        </authorList>
    </citation>
    <scope>NUCLEOTIDE SEQUENCE</scope>
    <source>
        <strain evidence="1">Duluth1</strain>
        <tissue evidence="1">Whole animal</tissue>
    </source>
</reference>
<dbReference type="AlphaFoldDB" id="A0A9D4F433"/>
<dbReference type="EMBL" id="JAIWYP010000007">
    <property type="protein sequence ID" value="KAH3791980.1"/>
    <property type="molecule type" value="Genomic_DNA"/>
</dbReference>
<protein>
    <submittedName>
        <fullName evidence="1">Uncharacterized protein</fullName>
    </submittedName>
</protein>
<sequence length="104" mass="12008">MGKGNNINNNSNKTDERKQACRQERVQNYAHLPRVDAFFLNMHALECHNCEKRGQGKIPLQISFSLHVCKLLPLVRKPSMQWYVTELGNVKANPMLWLRFTSPG</sequence>
<organism evidence="1 2">
    <name type="scientific">Dreissena polymorpha</name>
    <name type="common">Zebra mussel</name>
    <name type="synonym">Mytilus polymorpha</name>
    <dbReference type="NCBI Taxonomy" id="45954"/>
    <lineage>
        <taxon>Eukaryota</taxon>
        <taxon>Metazoa</taxon>
        <taxon>Spiralia</taxon>
        <taxon>Lophotrochozoa</taxon>
        <taxon>Mollusca</taxon>
        <taxon>Bivalvia</taxon>
        <taxon>Autobranchia</taxon>
        <taxon>Heteroconchia</taxon>
        <taxon>Euheterodonta</taxon>
        <taxon>Imparidentia</taxon>
        <taxon>Neoheterodontei</taxon>
        <taxon>Myida</taxon>
        <taxon>Dreissenoidea</taxon>
        <taxon>Dreissenidae</taxon>
        <taxon>Dreissena</taxon>
    </lineage>
</organism>
<comment type="caution">
    <text evidence="1">The sequence shown here is derived from an EMBL/GenBank/DDBJ whole genome shotgun (WGS) entry which is preliminary data.</text>
</comment>
<name>A0A9D4F433_DREPO</name>
<keyword evidence="2" id="KW-1185">Reference proteome</keyword>
<reference evidence="1" key="1">
    <citation type="journal article" date="2019" name="bioRxiv">
        <title>The Genome of the Zebra Mussel, Dreissena polymorpha: A Resource for Invasive Species Research.</title>
        <authorList>
            <person name="McCartney M.A."/>
            <person name="Auch B."/>
            <person name="Kono T."/>
            <person name="Mallez S."/>
            <person name="Zhang Y."/>
            <person name="Obille A."/>
            <person name="Becker A."/>
            <person name="Abrahante J.E."/>
            <person name="Garbe J."/>
            <person name="Badalamenti J.P."/>
            <person name="Herman A."/>
            <person name="Mangelson H."/>
            <person name="Liachko I."/>
            <person name="Sullivan S."/>
            <person name="Sone E.D."/>
            <person name="Koren S."/>
            <person name="Silverstein K.A.T."/>
            <person name="Beckman K.B."/>
            <person name="Gohl D.M."/>
        </authorList>
    </citation>
    <scope>NUCLEOTIDE SEQUENCE</scope>
    <source>
        <strain evidence="1">Duluth1</strain>
        <tissue evidence="1">Whole animal</tissue>
    </source>
</reference>
<evidence type="ECO:0000313" key="1">
    <source>
        <dbReference type="EMBL" id="KAH3791980.1"/>
    </source>
</evidence>
<evidence type="ECO:0000313" key="2">
    <source>
        <dbReference type="Proteomes" id="UP000828390"/>
    </source>
</evidence>
<accession>A0A9D4F433</accession>
<dbReference type="Proteomes" id="UP000828390">
    <property type="component" value="Unassembled WGS sequence"/>
</dbReference>
<proteinExistence type="predicted"/>